<keyword evidence="1" id="KW-1185">Reference proteome</keyword>
<name>A0ABM3RKE9_SPIOL</name>
<dbReference type="GeneID" id="110786305"/>
<accession>A0ABM3RKE9</accession>
<gene>
    <name evidence="2" type="primary">LOC110786305</name>
</gene>
<protein>
    <submittedName>
        <fullName evidence="2">Uncharacterized protein isoform X2</fullName>
    </submittedName>
</protein>
<reference evidence="1" key="1">
    <citation type="journal article" date="2021" name="Nat. Commun.">
        <title>Genomic analyses provide insights into spinach domestication and the genetic basis of agronomic traits.</title>
        <authorList>
            <person name="Cai X."/>
            <person name="Sun X."/>
            <person name="Xu C."/>
            <person name="Sun H."/>
            <person name="Wang X."/>
            <person name="Ge C."/>
            <person name="Zhang Z."/>
            <person name="Wang Q."/>
            <person name="Fei Z."/>
            <person name="Jiao C."/>
            <person name="Wang Q."/>
        </authorList>
    </citation>
    <scope>NUCLEOTIDE SEQUENCE [LARGE SCALE GENOMIC DNA]</scope>
    <source>
        <strain evidence="1">cv. Varoflay</strain>
    </source>
</reference>
<dbReference type="Proteomes" id="UP000813463">
    <property type="component" value="Chromosome 3"/>
</dbReference>
<evidence type="ECO:0000313" key="1">
    <source>
        <dbReference type="Proteomes" id="UP000813463"/>
    </source>
</evidence>
<proteinExistence type="predicted"/>
<dbReference type="RefSeq" id="XP_056696094.1">
    <property type="nucleotide sequence ID" value="XM_056840116.1"/>
</dbReference>
<reference evidence="2" key="2">
    <citation type="submission" date="2025-08" db="UniProtKB">
        <authorList>
            <consortium name="RefSeq"/>
        </authorList>
    </citation>
    <scope>IDENTIFICATION</scope>
    <source>
        <tissue evidence="2">Leaf</tissue>
    </source>
</reference>
<organism evidence="1 2">
    <name type="scientific">Spinacia oleracea</name>
    <name type="common">Spinach</name>
    <dbReference type="NCBI Taxonomy" id="3562"/>
    <lineage>
        <taxon>Eukaryota</taxon>
        <taxon>Viridiplantae</taxon>
        <taxon>Streptophyta</taxon>
        <taxon>Embryophyta</taxon>
        <taxon>Tracheophyta</taxon>
        <taxon>Spermatophyta</taxon>
        <taxon>Magnoliopsida</taxon>
        <taxon>eudicotyledons</taxon>
        <taxon>Gunneridae</taxon>
        <taxon>Pentapetalae</taxon>
        <taxon>Caryophyllales</taxon>
        <taxon>Chenopodiaceae</taxon>
        <taxon>Chenopodioideae</taxon>
        <taxon>Anserineae</taxon>
        <taxon>Spinacia</taxon>
    </lineage>
</organism>
<sequence>MRFFCVDPIHSRRDPEQSADSIMNSNLIRQMLQRPSTGSRFRMHLEIMVVEEKNQVVMHSSFNYEADILELCIEWPLF</sequence>
<evidence type="ECO:0000313" key="2">
    <source>
        <dbReference type="RefSeq" id="XP_056696094.1"/>
    </source>
</evidence>